<dbReference type="InterPro" id="IPR001753">
    <property type="entry name" value="Enoyl-CoA_hydra/iso"/>
</dbReference>
<dbReference type="Gene3D" id="3.90.226.10">
    <property type="entry name" value="2-enoyl-CoA Hydratase, Chain A, domain 1"/>
    <property type="match status" value="1"/>
</dbReference>
<dbReference type="InterPro" id="IPR029045">
    <property type="entry name" value="ClpP/crotonase-like_dom_sf"/>
</dbReference>
<dbReference type="Proteomes" id="UP000186895">
    <property type="component" value="Unassembled WGS sequence"/>
</dbReference>
<dbReference type="Pfam" id="PF00378">
    <property type="entry name" value="ECH_1"/>
    <property type="match status" value="1"/>
</dbReference>
<dbReference type="FunFam" id="3.90.226.10:FF:000071">
    <property type="entry name" value="Putative enoyl-CoA hydratase PaaB"/>
    <property type="match status" value="1"/>
</dbReference>
<dbReference type="GO" id="GO:0010124">
    <property type="term" value="P:phenylacetate catabolic process"/>
    <property type="evidence" value="ECO:0007669"/>
    <property type="project" value="InterPro"/>
</dbReference>
<dbReference type="GO" id="GO:0003824">
    <property type="term" value="F:catalytic activity"/>
    <property type="evidence" value="ECO:0007669"/>
    <property type="project" value="UniProtKB-ARBA"/>
</dbReference>
<gene>
    <name evidence="2" type="ORF">SAMN05421647_103218</name>
</gene>
<dbReference type="EMBL" id="FTMN01000003">
    <property type="protein sequence ID" value="SIQ26005.1"/>
    <property type="molecule type" value="Genomic_DNA"/>
</dbReference>
<accession>A0A1N6RAZ5</accession>
<comment type="similarity">
    <text evidence="1">Belongs to the enoyl-CoA hydratase/isomerase family.</text>
</comment>
<dbReference type="PANTHER" id="PTHR43459">
    <property type="entry name" value="ENOYL-COA HYDRATASE"/>
    <property type="match status" value="1"/>
</dbReference>
<proteinExistence type="inferred from homology"/>
<dbReference type="PANTHER" id="PTHR43459:SF1">
    <property type="entry name" value="EG:BACN32G11.4 PROTEIN"/>
    <property type="match status" value="1"/>
</dbReference>
<dbReference type="CDD" id="cd06558">
    <property type="entry name" value="crotonase-like"/>
    <property type="match status" value="1"/>
</dbReference>
<dbReference type="STRING" id="49186.SAMN05421647_103218"/>
<dbReference type="AlphaFoldDB" id="A0A1N6RAZ5"/>
<reference evidence="2 3" key="1">
    <citation type="submission" date="2017-01" db="EMBL/GenBank/DDBJ databases">
        <authorList>
            <person name="Mah S.A."/>
            <person name="Swanson W.J."/>
            <person name="Moy G.W."/>
            <person name="Vacquier V.D."/>
        </authorList>
    </citation>
    <scope>NUCLEOTIDE SEQUENCE [LARGE SCALE GENOMIC DNA]</scope>
    <source>
        <strain evidence="2 3">DSM 7027</strain>
    </source>
</reference>
<sequence length="263" mass="28747">MAYETIEFEITDGVAVLTLNRPDRMNSFNTEMHAEVRDAIKQAKKSEEVRCLLITGNGRGFCAGQDLSDRNVDPNAEMPNLGESIEKNYNPLIRSLQALEMPVICAVNGVAAGAGANIAFACDIVLAARSASFIQAFCKIGLVPDSGGTWTLPRLVGHARAMALSMLGDKISAEQAMAWGMIWKCIDDEALKDEALAMAKQLATQPTKGLALIKRAIQSSWDNSFDEQLDLERDLQTLAGRTEDYREGVSAFMNKRQPTFKGK</sequence>
<protein>
    <submittedName>
        <fullName evidence="2">Short chain enoyl-CoA hydratase /Enoyl-CoA hydratase</fullName>
    </submittedName>
</protein>
<dbReference type="SUPFAM" id="SSF52096">
    <property type="entry name" value="ClpP/crotonase"/>
    <property type="match status" value="1"/>
</dbReference>
<dbReference type="RefSeq" id="WP_076462403.1">
    <property type="nucleotide sequence ID" value="NZ_FTMN01000003.1"/>
</dbReference>
<organism evidence="2 3">
    <name type="scientific">Marinobacterium stanieri</name>
    <dbReference type="NCBI Taxonomy" id="49186"/>
    <lineage>
        <taxon>Bacteria</taxon>
        <taxon>Pseudomonadati</taxon>
        <taxon>Pseudomonadota</taxon>
        <taxon>Gammaproteobacteria</taxon>
        <taxon>Oceanospirillales</taxon>
        <taxon>Oceanospirillaceae</taxon>
        <taxon>Marinobacterium</taxon>
    </lineage>
</organism>
<dbReference type="InterPro" id="IPR011968">
    <property type="entry name" value="PaaB1"/>
</dbReference>
<evidence type="ECO:0000313" key="3">
    <source>
        <dbReference type="Proteomes" id="UP000186895"/>
    </source>
</evidence>
<dbReference type="InterPro" id="IPR014748">
    <property type="entry name" value="Enoyl-CoA_hydra_C"/>
</dbReference>
<evidence type="ECO:0000256" key="1">
    <source>
        <dbReference type="ARBA" id="ARBA00005254"/>
    </source>
</evidence>
<dbReference type="Gene3D" id="1.10.12.10">
    <property type="entry name" value="Lyase 2-enoyl-coa Hydratase, Chain A, domain 2"/>
    <property type="match status" value="1"/>
</dbReference>
<dbReference type="eggNOG" id="COG1024">
    <property type="taxonomic scope" value="Bacteria"/>
</dbReference>
<name>A0A1N6RAZ5_9GAMM</name>
<evidence type="ECO:0000313" key="2">
    <source>
        <dbReference type="EMBL" id="SIQ26005.1"/>
    </source>
</evidence>
<dbReference type="NCBIfam" id="TIGR02280">
    <property type="entry name" value="PaaB1"/>
    <property type="match status" value="1"/>
</dbReference>
<keyword evidence="3" id="KW-1185">Reference proteome</keyword>